<dbReference type="Pfam" id="PF00175">
    <property type="entry name" value="NAD_binding_1"/>
    <property type="match status" value="1"/>
</dbReference>
<feature type="binding site" evidence="11">
    <location>
        <position position="117"/>
    </location>
    <ligand>
        <name>FAD</name>
        <dbReference type="ChEBI" id="CHEBI:57692"/>
    </ligand>
</feature>
<evidence type="ECO:0000256" key="8">
    <source>
        <dbReference type="ARBA" id="ARBA00023002"/>
    </source>
</evidence>
<dbReference type="eggNOG" id="KOG0534">
    <property type="taxonomic scope" value="Eukaryota"/>
</dbReference>
<keyword evidence="5" id="KW-1000">Mitochondrion outer membrane</keyword>
<evidence type="ECO:0000256" key="13">
    <source>
        <dbReference type="SAM" id="Phobius"/>
    </source>
</evidence>
<comment type="cofactor">
    <cofactor evidence="1 11 12">
        <name>FAD</name>
        <dbReference type="ChEBI" id="CHEBI:57692"/>
    </cofactor>
</comment>
<evidence type="ECO:0000256" key="12">
    <source>
        <dbReference type="RuleBase" id="RU361226"/>
    </source>
</evidence>
<dbReference type="FunFam" id="2.40.30.10:FF:000021">
    <property type="entry name" value="NADH-cytochrome b5 reductase"/>
    <property type="match status" value="1"/>
</dbReference>
<dbReference type="SUPFAM" id="SSF63380">
    <property type="entry name" value="Riboflavin synthase domain-like"/>
    <property type="match status" value="1"/>
</dbReference>
<keyword evidence="8 12" id="KW-0560">Oxidoreductase</keyword>
<feature type="binding site" evidence="11">
    <location>
        <position position="102"/>
    </location>
    <ligand>
        <name>FAD</name>
        <dbReference type="ChEBI" id="CHEBI:57692"/>
    </ligand>
</feature>
<reference evidence="15 16" key="1">
    <citation type="journal article" date="2004" name="Science">
        <title>The genome of the diatom Thalassiosira pseudonana: ecology, evolution, and metabolism.</title>
        <authorList>
            <person name="Armbrust E.V."/>
            <person name="Berges J.A."/>
            <person name="Bowler C."/>
            <person name="Green B.R."/>
            <person name="Martinez D."/>
            <person name="Putnam N.H."/>
            <person name="Zhou S."/>
            <person name="Allen A.E."/>
            <person name="Apt K.E."/>
            <person name="Bechner M."/>
            <person name="Brzezinski M.A."/>
            <person name="Chaal B.K."/>
            <person name="Chiovitti A."/>
            <person name="Davis A.K."/>
            <person name="Demarest M.S."/>
            <person name="Detter J.C."/>
            <person name="Glavina T."/>
            <person name="Goodstein D."/>
            <person name="Hadi M.Z."/>
            <person name="Hellsten U."/>
            <person name="Hildebrand M."/>
            <person name="Jenkins B.D."/>
            <person name="Jurka J."/>
            <person name="Kapitonov V.V."/>
            <person name="Kroger N."/>
            <person name="Lau W.W."/>
            <person name="Lane T.W."/>
            <person name="Larimer F.W."/>
            <person name="Lippmeier J.C."/>
            <person name="Lucas S."/>
            <person name="Medina M."/>
            <person name="Montsant A."/>
            <person name="Obornik M."/>
            <person name="Parker M.S."/>
            <person name="Palenik B."/>
            <person name="Pazour G.J."/>
            <person name="Richardson P.M."/>
            <person name="Rynearson T.A."/>
            <person name="Saito M.A."/>
            <person name="Schwartz D.C."/>
            <person name="Thamatrakoln K."/>
            <person name="Valentin K."/>
            <person name="Vardi A."/>
            <person name="Wilkerson F.P."/>
            <person name="Rokhsar D.S."/>
        </authorList>
    </citation>
    <scope>NUCLEOTIDE SEQUENCE [LARGE SCALE GENOMIC DNA]</scope>
    <source>
        <strain evidence="15 16">CCMP1335</strain>
    </source>
</reference>
<keyword evidence="9 12" id="KW-0520">NAD</keyword>
<dbReference type="InterPro" id="IPR039261">
    <property type="entry name" value="FNR_nucleotide-bd"/>
</dbReference>
<evidence type="ECO:0000259" key="14">
    <source>
        <dbReference type="PROSITE" id="PS51384"/>
    </source>
</evidence>
<comment type="subcellular location">
    <subcellularLocation>
        <location evidence="2">Mitochondrion outer membrane</location>
    </subcellularLocation>
</comment>
<dbReference type="GO" id="GO:0071949">
    <property type="term" value="F:FAD binding"/>
    <property type="evidence" value="ECO:0000318"/>
    <property type="project" value="GO_Central"/>
</dbReference>
<dbReference type="InterPro" id="IPR001709">
    <property type="entry name" value="Flavoprot_Pyr_Nucl_cyt_Rdtase"/>
</dbReference>
<evidence type="ECO:0000256" key="10">
    <source>
        <dbReference type="ARBA" id="ARBA00023136"/>
    </source>
</evidence>
<evidence type="ECO:0000256" key="3">
    <source>
        <dbReference type="ARBA" id="ARBA00022630"/>
    </source>
</evidence>
<dbReference type="InterPro" id="IPR017927">
    <property type="entry name" value="FAD-bd_FR_type"/>
</dbReference>
<dbReference type="GO" id="GO:0005741">
    <property type="term" value="C:mitochondrial outer membrane"/>
    <property type="evidence" value="ECO:0007669"/>
    <property type="project" value="UniProtKB-SubCell"/>
</dbReference>
<feature type="binding site" evidence="11">
    <location>
        <position position="119"/>
    </location>
    <ligand>
        <name>FAD</name>
        <dbReference type="ChEBI" id="CHEBI:57692"/>
    </ligand>
</feature>
<feature type="binding site" evidence="11">
    <location>
        <position position="135"/>
    </location>
    <ligand>
        <name>FAD</name>
        <dbReference type="ChEBI" id="CHEBI:57692"/>
    </ligand>
</feature>
<keyword evidence="7 13" id="KW-1133">Transmembrane helix</keyword>
<feature type="binding site" evidence="11">
    <location>
        <position position="136"/>
    </location>
    <ligand>
        <name>FAD</name>
        <dbReference type="ChEBI" id="CHEBI:57692"/>
    </ligand>
</feature>
<feature type="binding site" evidence="11">
    <location>
        <position position="100"/>
    </location>
    <ligand>
        <name>FAD</name>
        <dbReference type="ChEBI" id="CHEBI:57692"/>
    </ligand>
</feature>
<dbReference type="PaxDb" id="35128-Thaps33937"/>
<evidence type="ECO:0000313" key="16">
    <source>
        <dbReference type="Proteomes" id="UP000001449"/>
    </source>
</evidence>
<dbReference type="Gene3D" id="2.40.30.10">
    <property type="entry name" value="Translation factors"/>
    <property type="match status" value="1"/>
</dbReference>
<dbReference type="STRING" id="35128.B8BZU1"/>
<evidence type="ECO:0000256" key="6">
    <source>
        <dbReference type="ARBA" id="ARBA00022827"/>
    </source>
</evidence>
<dbReference type="EMBL" id="CM000641">
    <property type="protein sequence ID" value="EED93407.1"/>
    <property type="molecule type" value="Genomic_DNA"/>
</dbReference>
<dbReference type="FunCoup" id="B8BZU1">
    <property type="interactions" value="116"/>
</dbReference>
<protein>
    <recommendedName>
        <fullName evidence="12">NADH-cytochrome b5 reductase</fullName>
        <ecNumber evidence="12">1.6.2.2</ecNumber>
    </recommendedName>
</protein>
<keyword evidence="16" id="KW-1185">Reference proteome</keyword>
<dbReference type="Proteomes" id="UP000001449">
    <property type="component" value="Chromosome 4"/>
</dbReference>
<gene>
    <name evidence="15" type="ORF">THAPSDRAFT_33937</name>
</gene>
<keyword evidence="10 13" id="KW-0472">Membrane</keyword>
<dbReference type="OMA" id="VQIFMCG"/>
<dbReference type="GeneID" id="7446150"/>
<dbReference type="GO" id="GO:0004128">
    <property type="term" value="F:cytochrome-b5 reductase activity, acting on NAD(P)H"/>
    <property type="evidence" value="ECO:0000318"/>
    <property type="project" value="GO_Central"/>
</dbReference>
<evidence type="ECO:0000313" key="15">
    <source>
        <dbReference type="EMBL" id="EED93407.1"/>
    </source>
</evidence>
<feature type="binding site" evidence="11">
    <location>
        <position position="194"/>
    </location>
    <ligand>
        <name>FAD</name>
        <dbReference type="ChEBI" id="CHEBI:57692"/>
    </ligand>
</feature>
<evidence type="ECO:0000256" key="9">
    <source>
        <dbReference type="ARBA" id="ARBA00023027"/>
    </source>
</evidence>
<evidence type="ECO:0000256" key="5">
    <source>
        <dbReference type="ARBA" id="ARBA00022787"/>
    </source>
</evidence>
<dbReference type="RefSeq" id="XP_002289870.1">
    <property type="nucleotide sequence ID" value="XM_002289834.1"/>
</dbReference>
<dbReference type="AlphaFoldDB" id="B8BZU1"/>
<dbReference type="PROSITE" id="PS51384">
    <property type="entry name" value="FAD_FR"/>
    <property type="match status" value="1"/>
</dbReference>
<dbReference type="InterPro" id="IPR017938">
    <property type="entry name" value="Riboflavin_synthase-like_b-brl"/>
</dbReference>
<dbReference type="HOGENOM" id="CLU_003827_9_2_1"/>
<organism evidence="15 16">
    <name type="scientific">Thalassiosira pseudonana</name>
    <name type="common">Marine diatom</name>
    <name type="synonym">Cyclotella nana</name>
    <dbReference type="NCBI Taxonomy" id="35128"/>
    <lineage>
        <taxon>Eukaryota</taxon>
        <taxon>Sar</taxon>
        <taxon>Stramenopiles</taxon>
        <taxon>Ochrophyta</taxon>
        <taxon>Bacillariophyta</taxon>
        <taxon>Coscinodiscophyceae</taxon>
        <taxon>Thalassiosirophycidae</taxon>
        <taxon>Thalassiosirales</taxon>
        <taxon>Thalassiosiraceae</taxon>
        <taxon>Thalassiosira</taxon>
    </lineage>
</organism>
<dbReference type="PANTHER" id="PTHR19370">
    <property type="entry name" value="NADH-CYTOCHROME B5 REDUCTASE"/>
    <property type="match status" value="1"/>
</dbReference>
<reference evidence="15 16" key="2">
    <citation type="journal article" date="2008" name="Nature">
        <title>The Phaeodactylum genome reveals the evolutionary history of diatom genomes.</title>
        <authorList>
            <person name="Bowler C."/>
            <person name="Allen A.E."/>
            <person name="Badger J.H."/>
            <person name="Grimwood J."/>
            <person name="Jabbari K."/>
            <person name="Kuo A."/>
            <person name="Maheswari U."/>
            <person name="Martens C."/>
            <person name="Maumus F."/>
            <person name="Otillar R.P."/>
            <person name="Rayko E."/>
            <person name="Salamov A."/>
            <person name="Vandepoele K."/>
            <person name="Beszteri B."/>
            <person name="Gruber A."/>
            <person name="Heijde M."/>
            <person name="Katinka M."/>
            <person name="Mock T."/>
            <person name="Valentin K."/>
            <person name="Verret F."/>
            <person name="Berges J.A."/>
            <person name="Brownlee C."/>
            <person name="Cadoret J.P."/>
            <person name="Chiovitti A."/>
            <person name="Choi C.J."/>
            <person name="Coesel S."/>
            <person name="De Martino A."/>
            <person name="Detter J.C."/>
            <person name="Durkin C."/>
            <person name="Falciatore A."/>
            <person name="Fournet J."/>
            <person name="Haruta M."/>
            <person name="Huysman M.J."/>
            <person name="Jenkins B.D."/>
            <person name="Jiroutova K."/>
            <person name="Jorgensen R.E."/>
            <person name="Joubert Y."/>
            <person name="Kaplan A."/>
            <person name="Kroger N."/>
            <person name="Kroth P.G."/>
            <person name="La Roche J."/>
            <person name="Lindquist E."/>
            <person name="Lommer M."/>
            <person name="Martin-Jezequel V."/>
            <person name="Lopez P.J."/>
            <person name="Lucas S."/>
            <person name="Mangogna M."/>
            <person name="McGinnis K."/>
            <person name="Medlin L.K."/>
            <person name="Montsant A."/>
            <person name="Oudot-Le Secq M.P."/>
            <person name="Napoli C."/>
            <person name="Obornik M."/>
            <person name="Parker M.S."/>
            <person name="Petit J.L."/>
            <person name="Porcel B.M."/>
            <person name="Poulsen N."/>
            <person name="Robison M."/>
            <person name="Rychlewski L."/>
            <person name="Rynearson T.A."/>
            <person name="Schmutz J."/>
            <person name="Shapiro H."/>
            <person name="Siaut M."/>
            <person name="Stanley M."/>
            <person name="Sussman M.R."/>
            <person name="Taylor A.R."/>
            <person name="Vardi A."/>
            <person name="von Dassow P."/>
            <person name="Vyverman W."/>
            <person name="Willis A."/>
            <person name="Wyrwicz L.S."/>
            <person name="Rokhsar D.S."/>
            <person name="Weissenbach J."/>
            <person name="Armbrust E.V."/>
            <person name="Green B.R."/>
            <person name="Van de Peer Y."/>
            <person name="Grigoriev I.V."/>
        </authorList>
    </citation>
    <scope>NUCLEOTIDE SEQUENCE [LARGE SCALE GENOMIC DNA]</scope>
    <source>
        <strain evidence="15 16">CCMP1335</strain>
    </source>
</reference>
<proteinExistence type="inferred from homology"/>
<keyword evidence="3 11" id="KW-0285">Flavoprotein</keyword>
<dbReference type="FunFam" id="3.40.50.80:FF:000019">
    <property type="entry name" value="NADH-cytochrome b5 reductase"/>
    <property type="match status" value="1"/>
</dbReference>
<dbReference type="KEGG" id="tps:THAPSDRAFT_33937"/>
<dbReference type="CDD" id="cd06183">
    <property type="entry name" value="cyt_b5_reduct_like"/>
    <property type="match status" value="1"/>
</dbReference>
<keyword evidence="5" id="KW-0496">Mitochondrion</keyword>
<keyword evidence="4 13" id="KW-0812">Transmembrane</keyword>
<name>B8BZU1_THAPS</name>
<evidence type="ECO:0000256" key="11">
    <source>
        <dbReference type="PIRSR" id="PIRSR601834-1"/>
    </source>
</evidence>
<dbReference type="PANTHER" id="PTHR19370:SF185">
    <property type="entry name" value="NADH-CYTOCHROME B5 REDUCTASE"/>
    <property type="match status" value="1"/>
</dbReference>
<dbReference type="InParanoid" id="B8BZU1"/>
<accession>B8BZU1</accession>
<dbReference type="InterPro" id="IPR001433">
    <property type="entry name" value="OxRdtase_FAD/NAD-bd"/>
</dbReference>
<dbReference type="PRINTS" id="PR00406">
    <property type="entry name" value="CYTB5RDTASE"/>
</dbReference>
<dbReference type="Pfam" id="PF00970">
    <property type="entry name" value="FAD_binding_6"/>
    <property type="match status" value="1"/>
</dbReference>
<dbReference type="SUPFAM" id="SSF52343">
    <property type="entry name" value="Ferredoxin reductase-like, C-terminal NADP-linked domain"/>
    <property type="match status" value="1"/>
</dbReference>
<dbReference type="InterPro" id="IPR001834">
    <property type="entry name" value="CBR-like"/>
</dbReference>
<comment type="similarity">
    <text evidence="12">Belongs to the flavoprotein pyridine nucleotide cytochrome reductase family.</text>
</comment>
<keyword evidence="6 11" id="KW-0274">FAD</keyword>
<dbReference type="InterPro" id="IPR008333">
    <property type="entry name" value="Cbr1-like_FAD-bd_dom"/>
</dbReference>
<feature type="binding site" evidence="11">
    <location>
        <position position="134"/>
    </location>
    <ligand>
        <name>FAD</name>
        <dbReference type="ChEBI" id="CHEBI:57692"/>
    </ligand>
</feature>
<feature type="domain" description="FAD-binding FR-type" evidence="14">
    <location>
        <begin position="42"/>
        <end position="160"/>
    </location>
</feature>
<evidence type="ECO:0000256" key="4">
    <source>
        <dbReference type="ARBA" id="ARBA00022692"/>
    </source>
</evidence>
<comment type="catalytic activity">
    <reaction evidence="12">
        <text>2 Fe(III)-[cytochrome b5] + NADH = 2 Fe(II)-[cytochrome b5] + NAD(+) + H(+)</text>
        <dbReference type="Rhea" id="RHEA:46680"/>
        <dbReference type="Rhea" id="RHEA-COMP:10438"/>
        <dbReference type="Rhea" id="RHEA-COMP:10439"/>
        <dbReference type="ChEBI" id="CHEBI:15378"/>
        <dbReference type="ChEBI" id="CHEBI:29033"/>
        <dbReference type="ChEBI" id="CHEBI:29034"/>
        <dbReference type="ChEBI" id="CHEBI:57540"/>
        <dbReference type="ChEBI" id="CHEBI:57945"/>
        <dbReference type="EC" id="1.6.2.2"/>
    </reaction>
</comment>
<dbReference type="PRINTS" id="PR00371">
    <property type="entry name" value="FPNCR"/>
</dbReference>
<feature type="transmembrane region" description="Helical" evidence="13">
    <location>
        <begin position="6"/>
        <end position="30"/>
    </location>
</feature>
<evidence type="ECO:0000256" key="2">
    <source>
        <dbReference type="ARBA" id="ARBA00004294"/>
    </source>
</evidence>
<dbReference type="EC" id="1.6.2.2" evidence="12"/>
<evidence type="ECO:0000256" key="1">
    <source>
        <dbReference type="ARBA" id="ARBA00001974"/>
    </source>
</evidence>
<dbReference type="GO" id="GO:0090524">
    <property type="term" value="F:cytochrome-b5 reductase activity, acting on NADH"/>
    <property type="evidence" value="ECO:0007669"/>
    <property type="project" value="UniProtKB-EC"/>
</dbReference>
<dbReference type="Gene3D" id="3.40.50.80">
    <property type="entry name" value="Nucleotide-binding domain of ferredoxin-NADP reductase (FNR) module"/>
    <property type="match status" value="1"/>
</dbReference>
<sequence>MSEPSSLPLPIVTAVSIIVLTSFLLSLLYLKNTKPKPALDPVEFTPLPLIKKESVSHDTRRFTFALPNGPTGKLGLPVGQHITLKFTETLADGTTKNHQRSYTPVTGDDVDGSVTFVIKVYKAGVHPKFPEGGKMSQHLDSLEIGDTVDMRGPKGHMTYHKNGNFTVHPILKRDPIQKRTAKHFGMIAGGTGITPMLQIMHAVLRDEPESDVTVSLLYANQTEDDILVREELEACLKQYPGRFKLHYTLDRPPKKWDYSTGFITKEMVEEHLPKAASDGSTQILMCGPPPMVKFACIPNLEALGFKKTDYFVF</sequence>
<evidence type="ECO:0000256" key="7">
    <source>
        <dbReference type="ARBA" id="ARBA00022989"/>
    </source>
</evidence>